<organism evidence="2 3">
    <name type="scientific">Glomerella acutata</name>
    <name type="common">Colletotrichum acutatum</name>
    <dbReference type="NCBI Taxonomy" id="27357"/>
    <lineage>
        <taxon>Eukaryota</taxon>
        <taxon>Fungi</taxon>
        <taxon>Dikarya</taxon>
        <taxon>Ascomycota</taxon>
        <taxon>Pezizomycotina</taxon>
        <taxon>Sordariomycetes</taxon>
        <taxon>Hypocreomycetidae</taxon>
        <taxon>Glomerellales</taxon>
        <taxon>Glomerellaceae</taxon>
        <taxon>Colletotrichum</taxon>
        <taxon>Colletotrichum acutatum species complex</taxon>
    </lineage>
</organism>
<dbReference type="GeneID" id="85386776"/>
<dbReference type="Proteomes" id="UP001244207">
    <property type="component" value="Unassembled WGS sequence"/>
</dbReference>
<evidence type="ECO:0000256" key="1">
    <source>
        <dbReference type="SAM" id="Phobius"/>
    </source>
</evidence>
<evidence type="ECO:0000313" key="3">
    <source>
        <dbReference type="Proteomes" id="UP001244207"/>
    </source>
</evidence>
<evidence type="ECO:0000313" key="2">
    <source>
        <dbReference type="EMBL" id="KAK1723095.1"/>
    </source>
</evidence>
<dbReference type="AlphaFoldDB" id="A0AAD8UJW3"/>
<keyword evidence="1" id="KW-0472">Membrane</keyword>
<gene>
    <name evidence="2" type="ORF">BDZ83DRAFT_406196</name>
</gene>
<protein>
    <submittedName>
        <fullName evidence="2">Uncharacterized protein</fullName>
    </submittedName>
</protein>
<sequence length="96" mass="10320">MSGRNEDSSESPFGPLLWVFWGVVSGVSGRRCSNVSFLNWAAVQVAFFSGGAFAVFPRLAWAGGHSRAKSATRNGKMCAGRFDYVLVSVVGSVYSY</sequence>
<keyword evidence="1" id="KW-1133">Transmembrane helix</keyword>
<keyword evidence="1" id="KW-0812">Transmembrane</keyword>
<name>A0AAD8UJW3_GLOAC</name>
<dbReference type="EMBL" id="JAHMHS010000070">
    <property type="protein sequence ID" value="KAK1723095.1"/>
    <property type="molecule type" value="Genomic_DNA"/>
</dbReference>
<keyword evidence="3" id="KW-1185">Reference proteome</keyword>
<dbReference type="RefSeq" id="XP_060363150.1">
    <property type="nucleotide sequence ID" value="XM_060502877.1"/>
</dbReference>
<proteinExistence type="predicted"/>
<feature type="transmembrane region" description="Helical" evidence="1">
    <location>
        <begin position="41"/>
        <end position="61"/>
    </location>
</feature>
<accession>A0AAD8UJW3</accession>
<feature type="transmembrane region" description="Helical" evidence="1">
    <location>
        <begin position="12"/>
        <end position="29"/>
    </location>
</feature>
<reference evidence="2" key="1">
    <citation type="submission" date="2021-12" db="EMBL/GenBank/DDBJ databases">
        <title>Comparative genomics, transcriptomics and evolutionary studies reveal genomic signatures of adaptation to plant cell wall in hemibiotrophic fungi.</title>
        <authorList>
            <consortium name="DOE Joint Genome Institute"/>
            <person name="Baroncelli R."/>
            <person name="Diaz J.F."/>
            <person name="Benocci T."/>
            <person name="Peng M."/>
            <person name="Battaglia E."/>
            <person name="Haridas S."/>
            <person name="Andreopoulos W."/>
            <person name="Labutti K."/>
            <person name="Pangilinan J."/>
            <person name="Floch G.L."/>
            <person name="Makela M.R."/>
            <person name="Henrissat B."/>
            <person name="Grigoriev I.V."/>
            <person name="Crouch J.A."/>
            <person name="De Vries R.P."/>
            <person name="Sukno S.A."/>
            <person name="Thon M.R."/>
        </authorList>
    </citation>
    <scope>NUCLEOTIDE SEQUENCE</scope>
    <source>
        <strain evidence="2">CBS 112980</strain>
    </source>
</reference>
<comment type="caution">
    <text evidence="2">The sequence shown here is derived from an EMBL/GenBank/DDBJ whole genome shotgun (WGS) entry which is preliminary data.</text>
</comment>